<dbReference type="GO" id="GO:0005506">
    <property type="term" value="F:iron ion binding"/>
    <property type="evidence" value="ECO:0007669"/>
    <property type="project" value="InterPro"/>
</dbReference>
<protein>
    <submittedName>
        <fullName evidence="5">Cytochrome P450</fullName>
    </submittedName>
</protein>
<sequence>MNPLDAPALANPYPWYARLRQQGDLLYHQASRHWVASTARAVTTLLNHPGCRVRPLDSPVPLALGEGPAATLFSRLMRMNEGNAHRCPRQMLAAPIQRCTAADVSEETHRVATQLMTESQPLDVNHIMFQIPVTVVARLLGIRPDEARLLPRLTADFSAGFSAEVGEVETLHRAHLAAEELLQRFEHHLSSPYGPAAYIQPATNAEFGPDNRTRTAANLAGLLVQTFEATTGLVGNTLITLASRPALMQRVVQRHVTLSEVIAEVVRHDPPIQLTRRYMAEDSDVLGQQLPANASIILLLASANRDSQANEEGERFILERPSRRCFSFGAGSHHCPGETLATTIAGTTVQLLLQSGQVTPAQLRWHYKPSPNARIPVFEHRNQTEAT</sequence>
<proteinExistence type="inferred from homology"/>
<keyword evidence="3" id="KW-0349">Heme</keyword>
<dbReference type="PRINTS" id="PR00359">
    <property type="entry name" value="BP450"/>
</dbReference>
<gene>
    <name evidence="4" type="ORF">HCU01_11210</name>
    <name evidence="5" type="ORF">SAMN05660971_01283</name>
</gene>
<dbReference type="OrthoDB" id="4258484at2"/>
<dbReference type="Proteomes" id="UP000184123">
    <property type="component" value="Unassembled WGS sequence"/>
</dbReference>
<reference evidence="4 7" key="2">
    <citation type="submission" date="2019-07" db="EMBL/GenBank/DDBJ databases">
        <title>Whole genome shotgun sequence of Halomonas cupida NBRC 102219.</title>
        <authorList>
            <person name="Hosoyama A."/>
            <person name="Uohara A."/>
            <person name="Ohji S."/>
            <person name="Ichikawa N."/>
        </authorList>
    </citation>
    <scope>NUCLEOTIDE SEQUENCE [LARGE SCALE GENOMIC DNA]</scope>
    <source>
        <strain evidence="4 7">NBRC 102219</strain>
    </source>
</reference>
<dbReference type="Gene3D" id="1.10.630.10">
    <property type="entry name" value="Cytochrome P450"/>
    <property type="match status" value="1"/>
</dbReference>
<dbReference type="PROSITE" id="PS00086">
    <property type="entry name" value="CYTOCHROME_P450"/>
    <property type="match status" value="1"/>
</dbReference>
<dbReference type="InterPro" id="IPR002397">
    <property type="entry name" value="Cyt_P450_B"/>
</dbReference>
<dbReference type="GO" id="GO:0016705">
    <property type="term" value="F:oxidoreductase activity, acting on paired donors, with incorporation or reduction of molecular oxygen"/>
    <property type="evidence" value="ECO:0007669"/>
    <property type="project" value="InterPro"/>
</dbReference>
<dbReference type="PANTHER" id="PTHR46696">
    <property type="entry name" value="P450, PUTATIVE (EUROFUNG)-RELATED"/>
    <property type="match status" value="1"/>
</dbReference>
<dbReference type="AlphaFoldDB" id="A0A1M7DCK3"/>
<dbReference type="GO" id="GO:0004497">
    <property type="term" value="F:monooxygenase activity"/>
    <property type="evidence" value="ECO:0007669"/>
    <property type="project" value="UniProtKB-KW"/>
</dbReference>
<keyword evidence="3" id="KW-0503">Monooxygenase</keyword>
<evidence type="ECO:0000313" key="5">
    <source>
        <dbReference type="EMBL" id="SHL77185.1"/>
    </source>
</evidence>
<keyword evidence="3" id="KW-0479">Metal-binding</keyword>
<dbReference type="SUPFAM" id="SSF48264">
    <property type="entry name" value="Cytochrome P450"/>
    <property type="match status" value="1"/>
</dbReference>
<dbReference type="InterPro" id="IPR017972">
    <property type="entry name" value="Cyt_P450_CS"/>
</dbReference>
<dbReference type="CDD" id="cd11036">
    <property type="entry name" value="AknT-like"/>
    <property type="match status" value="1"/>
</dbReference>
<dbReference type="EMBL" id="FRCA01000003">
    <property type="protein sequence ID" value="SHL77185.1"/>
    <property type="molecule type" value="Genomic_DNA"/>
</dbReference>
<dbReference type="STRING" id="44933.SAMN05660971_01283"/>
<evidence type="ECO:0000256" key="1">
    <source>
        <dbReference type="ARBA" id="ARBA00001971"/>
    </source>
</evidence>
<keyword evidence="3" id="KW-0408">Iron</keyword>
<evidence type="ECO:0000313" key="7">
    <source>
        <dbReference type="Proteomes" id="UP000321726"/>
    </source>
</evidence>
<dbReference type="Proteomes" id="UP000321726">
    <property type="component" value="Unassembled WGS sequence"/>
</dbReference>
<accession>A0A1M7DCK3</accession>
<evidence type="ECO:0000313" key="4">
    <source>
        <dbReference type="EMBL" id="GEN23172.1"/>
    </source>
</evidence>
<dbReference type="InterPro" id="IPR036396">
    <property type="entry name" value="Cyt_P450_sf"/>
</dbReference>
<comment type="cofactor">
    <cofactor evidence="1">
        <name>heme</name>
        <dbReference type="ChEBI" id="CHEBI:30413"/>
    </cofactor>
</comment>
<evidence type="ECO:0000256" key="2">
    <source>
        <dbReference type="ARBA" id="ARBA00010617"/>
    </source>
</evidence>
<dbReference type="PANTHER" id="PTHR46696:SF1">
    <property type="entry name" value="CYTOCHROME P450 YJIB-RELATED"/>
    <property type="match status" value="1"/>
</dbReference>
<organism evidence="5 6">
    <name type="scientific">Halomonas cupida</name>
    <dbReference type="NCBI Taxonomy" id="44933"/>
    <lineage>
        <taxon>Bacteria</taxon>
        <taxon>Pseudomonadati</taxon>
        <taxon>Pseudomonadota</taxon>
        <taxon>Gammaproteobacteria</taxon>
        <taxon>Oceanospirillales</taxon>
        <taxon>Halomonadaceae</taxon>
        <taxon>Halomonas</taxon>
    </lineage>
</organism>
<reference evidence="5 6" key="1">
    <citation type="submission" date="2016-11" db="EMBL/GenBank/DDBJ databases">
        <authorList>
            <person name="Jaros S."/>
            <person name="Januszkiewicz K."/>
            <person name="Wedrychowicz H."/>
        </authorList>
    </citation>
    <scope>NUCLEOTIDE SEQUENCE [LARGE SCALE GENOMIC DNA]</scope>
    <source>
        <strain evidence="5 6">DSM 4740</strain>
    </source>
</reference>
<keyword evidence="3" id="KW-0560">Oxidoreductase</keyword>
<dbReference type="RefSeq" id="WP_073434217.1">
    <property type="nucleotide sequence ID" value="NZ_BJXU01000034.1"/>
</dbReference>
<name>A0A1M7DCK3_9GAMM</name>
<comment type="similarity">
    <text evidence="2 3">Belongs to the cytochrome P450 family.</text>
</comment>
<evidence type="ECO:0000313" key="6">
    <source>
        <dbReference type="Proteomes" id="UP000184123"/>
    </source>
</evidence>
<dbReference type="EMBL" id="BJXU01000034">
    <property type="protein sequence ID" value="GEN23172.1"/>
    <property type="molecule type" value="Genomic_DNA"/>
</dbReference>
<evidence type="ECO:0000256" key="3">
    <source>
        <dbReference type="RuleBase" id="RU000461"/>
    </source>
</evidence>
<dbReference type="Pfam" id="PF00067">
    <property type="entry name" value="p450"/>
    <property type="match status" value="1"/>
</dbReference>
<keyword evidence="7" id="KW-1185">Reference proteome</keyword>
<dbReference type="InterPro" id="IPR001128">
    <property type="entry name" value="Cyt_P450"/>
</dbReference>
<dbReference type="GO" id="GO:0020037">
    <property type="term" value="F:heme binding"/>
    <property type="evidence" value="ECO:0007669"/>
    <property type="project" value="InterPro"/>
</dbReference>